<proteinExistence type="predicted"/>
<comment type="caution">
    <text evidence="1">The sequence shown here is derived from an EMBL/GenBank/DDBJ whole genome shotgun (WGS) entry which is preliminary data.</text>
</comment>
<dbReference type="Proteomes" id="UP001153332">
    <property type="component" value="Unassembled WGS sequence"/>
</dbReference>
<evidence type="ECO:0000313" key="2">
    <source>
        <dbReference type="Proteomes" id="UP001153332"/>
    </source>
</evidence>
<keyword evidence="2" id="KW-1185">Reference proteome</keyword>
<protein>
    <submittedName>
        <fullName evidence="1">Uncharacterized protein</fullName>
    </submittedName>
</protein>
<evidence type="ECO:0000313" key="1">
    <source>
        <dbReference type="EMBL" id="KAJ8128648.1"/>
    </source>
</evidence>
<gene>
    <name evidence="1" type="ORF">O1611_g4988</name>
</gene>
<organism evidence="1 2">
    <name type="scientific">Lasiodiplodia mahajangana</name>
    <dbReference type="NCBI Taxonomy" id="1108764"/>
    <lineage>
        <taxon>Eukaryota</taxon>
        <taxon>Fungi</taxon>
        <taxon>Dikarya</taxon>
        <taxon>Ascomycota</taxon>
        <taxon>Pezizomycotina</taxon>
        <taxon>Dothideomycetes</taxon>
        <taxon>Dothideomycetes incertae sedis</taxon>
        <taxon>Botryosphaeriales</taxon>
        <taxon>Botryosphaeriaceae</taxon>
        <taxon>Lasiodiplodia</taxon>
    </lineage>
</organism>
<sequence length="135" mass="14608">MSCPAMDNTESFTEKATCIHYGLAGHQPAKCWRRPAKEGAVSLSGSGCRTKCIGMLLGLQVILLNEGPVQNSPAYWCNKRDNYLAAAAIKEQETDSLKAQHQQLCSEASAAEKKAKAAEEKGVLMHEKLLAEGED</sequence>
<dbReference type="EMBL" id="JAPUUL010001004">
    <property type="protein sequence ID" value="KAJ8128648.1"/>
    <property type="molecule type" value="Genomic_DNA"/>
</dbReference>
<name>A0ACC2JN77_9PEZI</name>
<reference evidence="1" key="1">
    <citation type="submission" date="2022-12" db="EMBL/GenBank/DDBJ databases">
        <title>Genome Sequence of Lasiodiplodia mahajangana.</title>
        <authorList>
            <person name="Buettner E."/>
        </authorList>
    </citation>
    <scope>NUCLEOTIDE SEQUENCE</scope>
    <source>
        <strain evidence="1">VT137</strain>
    </source>
</reference>
<accession>A0ACC2JN77</accession>